<sequence>MKLVVAATDNAPLSAVAVTNDLTLLRFQRHTRFRPQHRLTIYNPPWHVDRGSRRETYEAGYVTATGQDSIELEPLKRSDLKSRHQPNCDDVDGCRQTYTIGTKPQDSDTWVQARLKCLNASNINDSDLSGEKGTHRASIPRPILQTPQVVTRNEVAATTIVVKKGKTGSSTWRRHWDRSGTFGADLTISLPATGFDNPDLEITVARLNHALSRERSSALRLGLQAYILSDPDTFAPKLDENQSSGGVVVVLQSHLGHCGATYAGTKLLRVAQEAGNIWPTTKAAQYAAYNDEYQSCVSGNPQDLVTETGTTEDPLDTHVIPKRHDQRQKLYTLASDRPGIALIVDAACNGDRTHGNMTQSKLRKTASDEPTVASMALRRQARRLNLVFRPCGGQFCVMFLGHYF</sequence>
<dbReference type="EMBL" id="VXIS01000416">
    <property type="protein sequence ID" value="KAA8893646.1"/>
    <property type="molecule type" value="Genomic_DNA"/>
</dbReference>
<organism evidence="1 2">
    <name type="scientific">Sphaerosporella brunnea</name>
    <dbReference type="NCBI Taxonomy" id="1250544"/>
    <lineage>
        <taxon>Eukaryota</taxon>
        <taxon>Fungi</taxon>
        <taxon>Dikarya</taxon>
        <taxon>Ascomycota</taxon>
        <taxon>Pezizomycotina</taxon>
        <taxon>Pezizomycetes</taxon>
        <taxon>Pezizales</taxon>
        <taxon>Pyronemataceae</taxon>
        <taxon>Sphaerosporella</taxon>
    </lineage>
</organism>
<evidence type="ECO:0000313" key="2">
    <source>
        <dbReference type="Proteomes" id="UP000326924"/>
    </source>
</evidence>
<reference evidence="1 2" key="1">
    <citation type="submission" date="2019-09" db="EMBL/GenBank/DDBJ databases">
        <title>Draft genome of the ectomycorrhizal ascomycete Sphaerosporella brunnea.</title>
        <authorList>
            <consortium name="DOE Joint Genome Institute"/>
            <person name="Benucci G.M."/>
            <person name="Marozzi G."/>
            <person name="Antonielli L."/>
            <person name="Sanchez S."/>
            <person name="Marco P."/>
            <person name="Wang X."/>
            <person name="Falini L.B."/>
            <person name="Barry K."/>
            <person name="Haridas S."/>
            <person name="Lipzen A."/>
            <person name="Labutti K."/>
            <person name="Grigoriev I.V."/>
            <person name="Murat C."/>
            <person name="Martin F."/>
            <person name="Albertini E."/>
            <person name="Donnini D."/>
            <person name="Bonito G."/>
        </authorList>
    </citation>
    <scope>NUCLEOTIDE SEQUENCE [LARGE SCALE GENOMIC DNA]</scope>
    <source>
        <strain evidence="1 2">Sb_GMNB300</strain>
    </source>
</reference>
<protein>
    <submittedName>
        <fullName evidence="1">Uncharacterized protein</fullName>
    </submittedName>
</protein>
<accession>A0A5J5EFF5</accession>
<proteinExistence type="predicted"/>
<dbReference type="Proteomes" id="UP000326924">
    <property type="component" value="Unassembled WGS sequence"/>
</dbReference>
<name>A0A5J5EFF5_9PEZI</name>
<gene>
    <name evidence="1" type="ORF">FN846DRAFT_895799</name>
</gene>
<dbReference type="AlphaFoldDB" id="A0A5J5EFF5"/>
<evidence type="ECO:0000313" key="1">
    <source>
        <dbReference type="EMBL" id="KAA8893646.1"/>
    </source>
</evidence>
<keyword evidence="2" id="KW-1185">Reference proteome</keyword>
<dbReference type="InParanoid" id="A0A5J5EFF5"/>
<comment type="caution">
    <text evidence="1">The sequence shown here is derived from an EMBL/GenBank/DDBJ whole genome shotgun (WGS) entry which is preliminary data.</text>
</comment>